<evidence type="ECO:0000256" key="1">
    <source>
        <dbReference type="SAM" id="Phobius"/>
    </source>
</evidence>
<feature type="transmembrane region" description="Helical" evidence="1">
    <location>
        <begin position="112"/>
        <end position="129"/>
    </location>
</feature>
<keyword evidence="1" id="KW-1133">Transmembrane helix</keyword>
<reference evidence="3" key="1">
    <citation type="journal article" date="2019" name="Int. J. Syst. Evol. Microbiol.">
        <title>The Global Catalogue of Microorganisms (GCM) 10K type strain sequencing project: providing services to taxonomists for standard genome sequencing and annotation.</title>
        <authorList>
            <consortium name="The Broad Institute Genomics Platform"/>
            <consortium name="The Broad Institute Genome Sequencing Center for Infectious Disease"/>
            <person name="Wu L."/>
            <person name="Ma J."/>
        </authorList>
    </citation>
    <scope>NUCLEOTIDE SEQUENCE [LARGE SCALE GENOMIC DNA]</scope>
    <source>
        <strain evidence="3">CGMCC 1.15399</strain>
    </source>
</reference>
<dbReference type="Proteomes" id="UP001597097">
    <property type="component" value="Unassembled WGS sequence"/>
</dbReference>
<comment type="caution">
    <text evidence="2">The sequence shown here is derived from an EMBL/GenBank/DDBJ whole genome shotgun (WGS) entry which is preliminary data.</text>
</comment>
<proteinExistence type="predicted"/>
<feature type="transmembrane region" description="Helical" evidence="1">
    <location>
        <begin position="86"/>
        <end position="105"/>
    </location>
</feature>
<dbReference type="EMBL" id="JBHUCM010000014">
    <property type="protein sequence ID" value="MFD1538763.1"/>
    <property type="molecule type" value="Genomic_DNA"/>
</dbReference>
<accession>A0ABW4G7N1</accession>
<feature type="transmembrane region" description="Helical" evidence="1">
    <location>
        <begin position="21"/>
        <end position="40"/>
    </location>
</feature>
<evidence type="ECO:0000313" key="3">
    <source>
        <dbReference type="Proteomes" id="UP001597097"/>
    </source>
</evidence>
<feature type="transmembrane region" description="Helical" evidence="1">
    <location>
        <begin position="166"/>
        <end position="186"/>
    </location>
</feature>
<keyword evidence="1" id="KW-0812">Transmembrane</keyword>
<protein>
    <submittedName>
        <fullName evidence="2">Uncharacterized protein</fullName>
    </submittedName>
</protein>
<feature type="transmembrane region" description="Helical" evidence="1">
    <location>
        <begin position="193"/>
        <end position="209"/>
    </location>
</feature>
<feature type="transmembrane region" description="Helical" evidence="1">
    <location>
        <begin position="215"/>
        <end position="237"/>
    </location>
</feature>
<gene>
    <name evidence="2" type="ORF">ACFSJ0_17030</name>
</gene>
<dbReference type="RefSeq" id="WP_219530644.1">
    <property type="nucleotide sequence ID" value="NZ_JAHKRM010000009.1"/>
</dbReference>
<name>A0ABW4G7N1_9ACTN</name>
<keyword evidence="3" id="KW-1185">Reference proteome</keyword>
<sequence>MLLTNIAPASVHHNAWFPGRFLGGGALVVGPLLWFAGLTLRHLAASTAEFTPEQRAYFAAQPFAVPEQLAAYTVNPGLATAGHACYTAGVIVLCLAIVALARVAATRSPWPARLGGAMVVVGLFSRLYWAGVDETALQLIGKLGLERTTEIVMALYVDISYGPWRVPVSAAFGLYIGTLILGLAAFRSGTFGTGRLVLFLFSGWLWTGVLKRSELVDGVLSGAALCLVLVPLGIKVLRDAMPELRTQAQPAGDRASLRVLSW</sequence>
<keyword evidence="1" id="KW-0472">Membrane</keyword>
<organism evidence="2 3">
    <name type="scientific">Nonomuraea guangzhouensis</name>
    <dbReference type="NCBI Taxonomy" id="1291555"/>
    <lineage>
        <taxon>Bacteria</taxon>
        <taxon>Bacillati</taxon>
        <taxon>Actinomycetota</taxon>
        <taxon>Actinomycetes</taxon>
        <taxon>Streptosporangiales</taxon>
        <taxon>Streptosporangiaceae</taxon>
        <taxon>Nonomuraea</taxon>
    </lineage>
</organism>
<evidence type="ECO:0000313" key="2">
    <source>
        <dbReference type="EMBL" id="MFD1538763.1"/>
    </source>
</evidence>